<dbReference type="InterPro" id="IPR016163">
    <property type="entry name" value="Ald_DH_C"/>
</dbReference>
<dbReference type="InterPro" id="IPR016161">
    <property type="entry name" value="Ald_DH/histidinol_DH"/>
</dbReference>
<evidence type="ECO:0000259" key="9">
    <source>
        <dbReference type="Pfam" id="PF00171"/>
    </source>
</evidence>
<evidence type="ECO:0000256" key="6">
    <source>
        <dbReference type="ARBA" id="ARBA00048142"/>
    </source>
</evidence>
<keyword evidence="3 7" id="KW-0560">Oxidoreductase</keyword>
<dbReference type="InterPro" id="IPR016160">
    <property type="entry name" value="Ald_DH_CS_CYS"/>
</dbReference>
<protein>
    <recommendedName>
        <fullName evidence="7 8">Multifunctional fusion protein</fullName>
    </recommendedName>
    <domain>
        <recommendedName>
            <fullName evidence="8">Delta-1-pyrroline-5-carboxylate dehydrogenase</fullName>
            <shortName evidence="8">P5C dehydrogenase</shortName>
        </recommendedName>
        <alternativeName>
            <fullName evidence="7">L-glutamate gamma-semialdehyde dehydrogenase</fullName>
        </alternativeName>
    </domain>
    <domain>
        <recommendedName>
            <fullName evidence="7">L-glutamate gamma-semialdehyde dehydrogenase</fullName>
            <ecNumber evidence="7">1.2.1.88</ecNumber>
        </recommendedName>
    </domain>
</protein>
<evidence type="ECO:0000256" key="1">
    <source>
        <dbReference type="ARBA" id="ARBA00004786"/>
    </source>
</evidence>
<dbReference type="Pfam" id="PF00171">
    <property type="entry name" value="Aldedh"/>
    <property type="match status" value="1"/>
</dbReference>
<dbReference type="PANTHER" id="PTHR42862:SF1">
    <property type="entry name" value="DELTA-1-PYRROLINE-5-CARBOXYLATE DEHYDROGENASE 2, ISOFORM A-RELATED"/>
    <property type="match status" value="1"/>
</dbReference>
<dbReference type="GO" id="GO:0005759">
    <property type="term" value="C:mitochondrial matrix"/>
    <property type="evidence" value="ECO:0007669"/>
    <property type="project" value="TreeGrafter"/>
</dbReference>
<proteinExistence type="inferred from homology"/>
<reference evidence="10 11" key="1">
    <citation type="submission" date="2017-06" db="EMBL/GenBank/DDBJ databases">
        <title>Comparative genomic analysis of Ambrosia Fusariam Clade fungi.</title>
        <authorList>
            <person name="Stajich J.E."/>
            <person name="Carrillo J."/>
            <person name="Kijimoto T."/>
            <person name="Eskalen A."/>
            <person name="O'Donnell K."/>
            <person name="Kasson M."/>
        </authorList>
    </citation>
    <scope>NUCLEOTIDE SEQUENCE [LARGE SCALE GENOMIC DNA]</scope>
    <source>
        <strain evidence="10">UCR3666</strain>
    </source>
</reference>
<dbReference type="InterPro" id="IPR016162">
    <property type="entry name" value="Ald_DH_N"/>
</dbReference>
<dbReference type="SUPFAM" id="SSF53720">
    <property type="entry name" value="ALDH-like"/>
    <property type="match status" value="1"/>
</dbReference>
<comment type="catalytic activity">
    <reaction evidence="6 7">
        <text>L-glutamate 5-semialdehyde + NAD(+) + H2O = L-glutamate + NADH + 2 H(+)</text>
        <dbReference type="Rhea" id="RHEA:30235"/>
        <dbReference type="ChEBI" id="CHEBI:15377"/>
        <dbReference type="ChEBI" id="CHEBI:15378"/>
        <dbReference type="ChEBI" id="CHEBI:29985"/>
        <dbReference type="ChEBI" id="CHEBI:57540"/>
        <dbReference type="ChEBI" id="CHEBI:57945"/>
        <dbReference type="ChEBI" id="CHEBI:58066"/>
        <dbReference type="EC" id="1.2.1.88"/>
    </reaction>
</comment>
<dbReference type="STRING" id="2010991.A0A3M2S231"/>
<evidence type="ECO:0000256" key="5">
    <source>
        <dbReference type="ARBA" id="ARBA00023062"/>
    </source>
</evidence>
<dbReference type="CDD" id="cd07123">
    <property type="entry name" value="ALDH_F4-17_P5CDH"/>
    <property type="match status" value="1"/>
</dbReference>
<accession>A0A3M2S231</accession>
<feature type="domain" description="Aldehyde dehydrogenase" evidence="9">
    <location>
        <begin position="85"/>
        <end position="557"/>
    </location>
</feature>
<evidence type="ECO:0000256" key="8">
    <source>
        <dbReference type="RuleBase" id="RU366030"/>
    </source>
</evidence>
<dbReference type="EMBL" id="NKUJ01000164">
    <property type="protein sequence ID" value="RMJ11559.1"/>
    <property type="molecule type" value="Genomic_DNA"/>
</dbReference>
<evidence type="ECO:0000256" key="3">
    <source>
        <dbReference type="ARBA" id="ARBA00023002"/>
    </source>
</evidence>
<dbReference type="OrthoDB" id="5322683at2759"/>
<dbReference type="NCBIfam" id="TIGR01236">
    <property type="entry name" value="D1pyr5carbox1"/>
    <property type="match status" value="1"/>
</dbReference>
<dbReference type="InterPro" id="IPR015590">
    <property type="entry name" value="Aldehyde_DH_dom"/>
</dbReference>
<keyword evidence="4 7" id="KW-0520">NAD</keyword>
<gene>
    <name evidence="10" type="ORF">CDV36_008828</name>
</gene>
<evidence type="ECO:0000313" key="11">
    <source>
        <dbReference type="Proteomes" id="UP000277212"/>
    </source>
</evidence>
<dbReference type="InterPro" id="IPR050485">
    <property type="entry name" value="Proline_metab_enzyme"/>
</dbReference>
<dbReference type="FunFam" id="3.40.309.10:FF:000005">
    <property type="entry name" value="1-pyrroline-5-carboxylate dehydrogenase 1"/>
    <property type="match status" value="1"/>
</dbReference>
<evidence type="ECO:0000256" key="7">
    <source>
        <dbReference type="RuleBase" id="RU366016"/>
    </source>
</evidence>
<dbReference type="PROSITE" id="PS00070">
    <property type="entry name" value="ALDEHYDE_DEHYDR_CYS"/>
    <property type="match status" value="1"/>
</dbReference>
<dbReference type="Proteomes" id="UP000277212">
    <property type="component" value="Unassembled WGS sequence"/>
</dbReference>
<dbReference type="Gene3D" id="3.40.309.10">
    <property type="entry name" value="Aldehyde Dehydrogenase, Chain A, domain 2"/>
    <property type="match status" value="1"/>
</dbReference>
<name>A0A3M2S231_9HYPO</name>
<organism evidence="10 11">
    <name type="scientific">Fusarium kuroshium</name>
    <dbReference type="NCBI Taxonomy" id="2010991"/>
    <lineage>
        <taxon>Eukaryota</taxon>
        <taxon>Fungi</taxon>
        <taxon>Dikarya</taxon>
        <taxon>Ascomycota</taxon>
        <taxon>Pezizomycotina</taxon>
        <taxon>Sordariomycetes</taxon>
        <taxon>Hypocreomycetidae</taxon>
        <taxon>Hypocreales</taxon>
        <taxon>Nectriaceae</taxon>
        <taxon>Fusarium</taxon>
        <taxon>Fusarium solani species complex</taxon>
    </lineage>
</organism>
<dbReference type="EC" id="1.2.1.88" evidence="7"/>
<keyword evidence="5 7" id="KW-0642">Proline metabolism</keyword>
<evidence type="ECO:0000313" key="10">
    <source>
        <dbReference type="EMBL" id="RMJ11559.1"/>
    </source>
</evidence>
<sequence length="574" mass="63467">MQRSLLVQRQPLAGLRAARRCTATTLSIKRSLSLWSPPKFENEKMFDYAKGSPERAELTESIKKLKNKFPVNIPIQISGATVASNKTLKQKNPCNHQEVVAEYAAATPDQVNAAIDAALKAKPAWEALPFEDRAAIFLRASELVTGKYRSDIVAATMLGMGKNIWQAEIDAPAETADFFRHYISEAWKLYAQQPTVQTPGVWNKMEYRPLEGFVYAISPFNFTALGATLVGPAALLGNVVVWKPSDSALHASWLLHQILLEAGLPKDVIQFLPGNPEEVTDAVLKRPEFGALTFIGSTKVFKGLQKKIGNGIGDEIYNSYPRVVGETGGKNWGIVHPSADVKSAALNTVRAAFEYQGQKCSANSRVYVAESVWPEFKKHLQEQVSALKIGDVEQFENFINPVIHEASFDKLNKVIEDAKNDPELELIVGGKASKDKGYYVHPTIYQTTNPRHNIMSQELFGPILGVYVFPDNAWEETLKTLDTTSRYALTGSIFALDPYVLRKAQDTLKHAAGMLYLNTKCTGAVVAQQPFGGSRDSGTNDKTGTMAHLQRFVSARTIKEEFVPLEKVTYPSNE</sequence>
<evidence type="ECO:0000256" key="2">
    <source>
        <dbReference type="ARBA" id="ARBA00009986"/>
    </source>
</evidence>
<dbReference type="GO" id="GO:0003842">
    <property type="term" value="F:L-glutamate gamma-semialdehyde dehydrogenase activity"/>
    <property type="evidence" value="ECO:0007669"/>
    <property type="project" value="UniProtKB-UniRule"/>
</dbReference>
<dbReference type="InterPro" id="IPR005931">
    <property type="entry name" value="P5CDH/ALDH4A1"/>
</dbReference>
<evidence type="ECO:0000256" key="4">
    <source>
        <dbReference type="ARBA" id="ARBA00023027"/>
    </source>
</evidence>
<dbReference type="FunFam" id="3.40.605.10:FF:000006">
    <property type="entry name" value="1-pyrroline-5-carboxylate dehydrogenase"/>
    <property type="match status" value="1"/>
</dbReference>
<comment type="pathway">
    <text evidence="1 7">Amino-acid degradation; L-proline degradation into L-glutamate; L-glutamate from L-proline: step 2/2.</text>
</comment>
<dbReference type="AlphaFoldDB" id="A0A3M2S231"/>
<dbReference type="UniPathway" id="UPA00261">
    <property type="reaction ID" value="UER00374"/>
</dbReference>
<dbReference type="Gene3D" id="3.40.605.10">
    <property type="entry name" value="Aldehyde Dehydrogenase, Chain A, domain 1"/>
    <property type="match status" value="1"/>
</dbReference>
<dbReference type="PANTHER" id="PTHR42862">
    <property type="entry name" value="DELTA-1-PYRROLINE-5-CARBOXYLATE DEHYDROGENASE 1, ISOFORM A-RELATED"/>
    <property type="match status" value="1"/>
</dbReference>
<dbReference type="GO" id="GO:0010133">
    <property type="term" value="P:L-proline catabolic process to L-glutamate"/>
    <property type="evidence" value="ECO:0007669"/>
    <property type="project" value="UniProtKB-UniRule"/>
</dbReference>
<comment type="caution">
    <text evidence="10">The sequence shown here is derived from an EMBL/GenBank/DDBJ whole genome shotgun (WGS) entry which is preliminary data.</text>
</comment>
<keyword evidence="11" id="KW-1185">Reference proteome</keyword>
<comment type="similarity">
    <text evidence="2 7">Belongs to the aldehyde dehydrogenase family.</text>
</comment>